<dbReference type="InterPro" id="IPR036895">
    <property type="entry name" value="Uracil-DNA_glycosylase-like_sf"/>
</dbReference>
<dbReference type="Pfam" id="PF03167">
    <property type="entry name" value="UDG"/>
    <property type="match status" value="1"/>
</dbReference>
<dbReference type="InterPro" id="IPR005122">
    <property type="entry name" value="Uracil-DNA_glycosylase-like"/>
</dbReference>
<proteinExistence type="predicted"/>
<dbReference type="PANTHER" id="PTHR42160">
    <property type="entry name" value="URACIL-DNA GLYCOSYLASE SUPERFAMILY PROTEIN"/>
    <property type="match status" value="1"/>
</dbReference>
<protein>
    <submittedName>
        <fullName evidence="3">Uracil-DNA glycosylase</fullName>
    </submittedName>
</protein>
<sequence>MVMHARSLVTGRSERKEPCEPPGSLSCARLLPPPSPDLAARALRPYLTSMTDAPPDLAARLRSCRLCAPRFAATATRHAPRPVVWFRPGARILVAGQAPGARVHGSGRPFDDASGVRLRDWLGLTEAQFWDTSLVAIVPMAFCFPGYDAKGSDLPPPPVCRATWHDAIFAELGEIPLRVYVGGHAQRYHLATRASVTDTVRGWRDHMPRAMPLPHPSWRNTGWLKRNPWFGEELLPALRSRVREVME</sequence>
<organism evidence="3 4">
    <name type="scientific">Salipiger marinus</name>
    <dbReference type="NCBI Taxonomy" id="555512"/>
    <lineage>
        <taxon>Bacteria</taxon>
        <taxon>Pseudomonadati</taxon>
        <taxon>Pseudomonadota</taxon>
        <taxon>Alphaproteobacteria</taxon>
        <taxon>Rhodobacterales</taxon>
        <taxon>Roseobacteraceae</taxon>
        <taxon>Salipiger</taxon>
    </lineage>
</organism>
<dbReference type="SUPFAM" id="SSF52141">
    <property type="entry name" value="Uracil-DNA glycosylase-like"/>
    <property type="match status" value="1"/>
</dbReference>
<evidence type="ECO:0000313" key="4">
    <source>
        <dbReference type="Proteomes" id="UP000199093"/>
    </source>
</evidence>
<evidence type="ECO:0000313" key="3">
    <source>
        <dbReference type="EMBL" id="SDJ41783.1"/>
    </source>
</evidence>
<dbReference type="EMBL" id="FNEJ01000030">
    <property type="protein sequence ID" value="SDJ41783.1"/>
    <property type="molecule type" value="Genomic_DNA"/>
</dbReference>
<evidence type="ECO:0000256" key="1">
    <source>
        <dbReference type="SAM" id="MobiDB-lite"/>
    </source>
</evidence>
<dbReference type="CDD" id="cd10033">
    <property type="entry name" value="UDG_like"/>
    <property type="match status" value="1"/>
</dbReference>
<keyword evidence="4" id="KW-1185">Reference proteome</keyword>
<gene>
    <name evidence="3" type="ORF">SAMN04487993_103050</name>
</gene>
<dbReference type="PANTHER" id="PTHR42160:SF1">
    <property type="entry name" value="URACIL-DNA GLYCOSYLASE SUPERFAMILY PROTEIN"/>
    <property type="match status" value="1"/>
</dbReference>
<dbReference type="STRING" id="555512.SAMN04487993_103050"/>
<dbReference type="Gene3D" id="3.40.470.10">
    <property type="entry name" value="Uracil-DNA glycosylase-like domain"/>
    <property type="match status" value="1"/>
</dbReference>
<name>A0A1G8TK20_9RHOB</name>
<dbReference type="InterPro" id="IPR047124">
    <property type="entry name" value="HI_0220.2"/>
</dbReference>
<dbReference type="Proteomes" id="UP000199093">
    <property type="component" value="Unassembled WGS sequence"/>
</dbReference>
<accession>A0A1G8TK20</accession>
<dbReference type="SMART" id="SM00986">
    <property type="entry name" value="UDG"/>
    <property type="match status" value="1"/>
</dbReference>
<reference evidence="3 4" key="1">
    <citation type="submission" date="2016-10" db="EMBL/GenBank/DDBJ databases">
        <authorList>
            <person name="de Groot N.N."/>
        </authorList>
    </citation>
    <scope>NUCLEOTIDE SEQUENCE [LARGE SCALE GENOMIC DNA]</scope>
    <source>
        <strain evidence="3 4">DSM 26424</strain>
    </source>
</reference>
<dbReference type="AlphaFoldDB" id="A0A1G8TK20"/>
<feature type="domain" description="Uracil-DNA glycosylase-like" evidence="2">
    <location>
        <begin position="83"/>
        <end position="239"/>
    </location>
</feature>
<feature type="region of interest" description="Disordered" evidence="1">
    <location>
        <begin position="1"/>
        <end position="32"/>
    </location>
</feature>
<evidence type="ECO:0000259" key="2">
    <source>
        <dbReference type="SMART" id="SM00986"/>
    </source>
</evidence>
<dbReference type="SMART" id="SM00987">
    <property type="entry name" value="UreE_C"/>
    <property type="match status" value="1"/>
</dbReference>